<comment type="caution">
    <text evidence="2">The sequence shown here is derived from an EMBL/GenBank/DDBJ whole genome shotgun (WGS) entry which is preliminary data.</text>
</comment>
<dbReference type="AlphaFoldDB" id="A0A1J5PI45"/>
<dbReference type="InterPro" id="IPR003753">
    <property type="entry name" value="Exonuc_VII_L"/>
</dbReference>
<dbReference type="GO" id="GO:0006308">
    <property type="term" value="P:DNA catabolic process"/>
    <property type="evidence" value="ECO:0007669"/>
    <property type="project" value="InterPro"/>
</dbReference>
<evidence type="ECO:0000259" key="1">
    <source>
        <dbReference type="Pfam" id="PF02601"/>
    </source>
</evidence>
<feature type="domain" description="Exonuclease VII large subunit C-terminal" evidence="1">
    <location>
        <begin position="12"/>
        <end position="153"/>
    </location>
</feature>
<dbReference type="Pfam" id="PF02601">
    <property type="entry name" value="Exonuc_VII_L"/>
    <property type="match status" value="1"/>
</dbReference>
<dbReference type="PANTHER" id="PTHR30008:SF0">
    <property type="entry name" value="EXODEOXYRIBONUCLEASE 7 LARGE SUBUNIT"/>
    <property type="match status" value="1"/>
</dbReference>
<sequence length="160" mass="17802">MAQDRLAWLGALAQVQARLHDGLWRQLERQGQRLDSAASRLGRPSNRLSAQRLRLSGSAQALQAGARYGLQQQRQQLEWFEQQLPLALRRGVQAHQQRLDRVAMRLGLLDPHLVLQRGFSWLSDPQGQTLTRVGQMQAGQAVKATLVDGTVDLTVTGLPA</sequence>
<keyword evidence="2" id="KW-0378">Hydrolase</keyword>
<proteinExistence type="predicted"/>
<gene>
    <name evidence="2" type="primary">xseA_14</name>
    <name evidence="2" type="ORF">GALL_509560</name>
</gene>
<dbReference type="PANTHER" id="PTHR30008">
    <property type="entry name" value="EXODEOXYRIBONUCLEASE 7 LARGE SUBUNIT"/>
    <property type="match status" value="1"/>
</dbReference>
<reference evidence="2" key="1">
    <citation type="submission" date="2016-10" db="EMBL/GenBank/DDBJ databases">
        <title>Sequence of Gallionella enrichment culture.</title>
        <authorList>
            <person name="Poehlein A."/>
            <person name="Muehling M."/>
            <person name="Daniel R."/>
        </authorList>
    </citation>
    <scope>NUCLEOTIDE SEQUENCE</scope>
</reference>
<protein>
    <submittedName>
        <fullName evidence="2">Exodeoxyribonuclease 7 large subunit</fullName>
        <ecNumber evidence="2">3.1.11.6</ecNumber>
    </submittedName>
</protein>
<name>A0A1J5PI45_9ZZZZ</name>
<accession>A0A1J5PI45</accession>
<dbReference type="GO" id="GO:0009318">
    <property type="term" value="C:exodeoxyribonuclease VII complex"/>
    <property type="evidence" value="ECO:0007669"/>
    <property type="project" value="InterPro"/>
</dbReference>
<dbReference type="InterPro" id="IPR020579">
    <property type="entry name" value="Exonuc_VII_lsu_C"/>
</dbReference>
<organism evidence="2">
    <name type="scientific">mine drainage metagenome</name>
    <dbReference type="NCBI Taxonomy" id="410659"/>
    <lineage>
        <taxon>unclassified sequences</taxon>
        <taxon>metagenomes</taxon>
        <taxon>ecological metagenomes</taxon>
    </lineage>
</organism>
<dbReference type="EMBL" id="MLJW01005909">
    <property type="protein sequence ID" value="OIQ67463.1"/>
    <property type="molecule type" value="Genomic_DNA"/>
</dbReference>
<dbReference type="EC" id="3.1.11.6" evidence="2"/>
<evidence type="ECO:0000313" key="2">
    <source>
        <dbReference type="EMBL" id="OIQ67463.1"/>
    </source>
</evidence>
<dbReference type="GO" id="GO:0008855">
    <property type="term" value="F:exodeoxyribonuclease VII activity"/>
    <property type="evidence" value="ECO:0007669"/>
    <property type="project" value="UniProtKB-EC"/>
</dbReference>